<organism evidence="2 3">
    <name type="scientific">Rotaria socialis</name>
    <dbReference type="NCBI Taxonomy" id="392032"/>
    <lineage>
        <taxon>Eukaryota</taxon>
        <taxon>Metazoa</taxon>
        <taxon>Spiralia</taxon>
        <taxon>Gnathifera</taxon>
        <taxon>Rotifera</taxon>
        <taxon>Eurotatoria</taxon>
        <taxon>Bdelloidea</taxon>
        <taxon>Philodinida</taxon>
        <taxon>Philodinidae</taxon>
        <taxon>Rotaria</taxon>
    </lineage>
</organism>
<gene>
    <name evidence="2" type="ORF">QYT958_LOCUS43744</name>
</gene>
<dbReference type="EMBL" id="CAJOBR010063816">
    <property type="protein sequence ID" value="CAF5078188.1"/>
    <property type="molecule type" value="Genomic_DNA"/>
</dbReference>
<evidence type="ECO:0000313" key="2">
    <source>
        <dbReference type="EMBL" id="CAF5078188.1"/>
    </source>
</evidence>
<reference evidence="2" key="1">
    <citation type="submission" date="2021-02" db="EMBL/GenBank/DDBJ databases">
        <authorList>
            <person name="Nowell W R."/>
        </authorList>
    </citation>
    <scope>NUCLEOTIDE SEQUENCE</scope>
</reference>
<feature type="compositionally biased region" description="Polar residues" evidence="1">
    <location>
        <begin position="15"/>
        <end position="24"/>
    </location>
</feature>
<feature type="non-terminal residue" evidence="2">
    <location>
        <position position="34"/>
    </location>
</feature>
<name>A0A822DNB2_9BILA</name>
<evidence type="ECO:0000256" key="1">
    <source>
        <dbReference type="SAM" id="MobiDB-lite"/>
    </source>
</evidence>
<protein>
    <submittedName>
        <fullName evidence="2">Uncharacterized protein</fullName>
    </submittedName>
</protein>
<feature type="region of interest" description="Disordered" evidence="1">
    <location>
        <begin position="1"/>
        <end position="24"/>
    </location>
</feature>
<dbReference type="Proteomes" id="UP000663848">
    <property type="component" value="Unassembled WGS sequence"/>
</dbReference>
<proteinExistence type="predicted"/>
<comment type="caution">
    <text evidence="2">The sequence shown here is derived from an EMBL/GenBank/DDBJ whole genome shotgun (WGS) entry which is preliminary data.</text>
</comment>
<sequence>MVTTTAARSSMCEETPNNASSNIQSYYNPNCFTS</sequence>
<evidence type="ECO:0000313" key="3">
    <source>
        <dbReference type="Proteomes" id="UP000663848"/>
    </source>
</evidence>
<dbReference type="AlphaFoldDB" id="A0A822DNB2"/>
<accession>A0A822DNB2</accession>